<sequence length="76" mass="8680">MSHGKHREFGLVNSTYTRFVQQLCRDFPREHVPVVLTPLFYPEDSEVAAESSVMDTVWGSQVMEIGYTLRAARTTC</sequence>
<reference evidence="1 2" key="1">
    <citation type="submission" date="2024-05" db="EMBL/GenBank/DDBJ databases">
        <title>Culex pipiens pipiens assembly and annotation.</title>
        <authorList>
            <person name="Alout H."/>
            <person name="Durand T."/>
        </authorList>
    </citation>
    <scope>NUCLEOTIDE SEQUENCE [LARGE SCALE GENOMIC DNA]</scope>
    <source>
        <strain evidence="1">HA-2024</strain>
        <tissue evidence="1">Whole body</tissue>
    </source>
</reference>
<dbReference type="Proteomes" id="UP001562425">
    <property type="component" value="Unassembled WGS sequence"/>
</dbReference>
<accession>A0ABD1DSU4</accession>
<protein>
    <submittedName>
        <fullName evidence="1">Uncharacterized protein</fullName>
    </submittedName>
</protein>
<keyword evidence="2" id="KW-1185">Reference proteome</keyword>
<proteinExistence type="predicted"/>
<dbReference type="AlphaFoldDB" id="A0ABD1DSU4"/>
<gene>
    <name evidence="1" type="ORF">pipiens_000941</name>
</gene>
<feature type="non-terminal residue" evidence="1">
    <location>
        <position position="76"/>
    </location>
</feature>
<dbReference type="EMBL" id="JBEHCU010002442">
    <property type="protein sequence ID" value="KAL1402836.1"/>
    <property type="molecule type" value="Genomic_DNA"/>
</dbReference>
<evidence type="ECO:0000313" key="2">
    <source>
        <dbReference type="Proteomes" id="UP001562425"/>
    </source>
</evidence>
<evidence type="ECO:0000313" key="1">
    <source>
        <dbReference type="EMBL" id="KAL1402836.1"/>
    </source>
</evidence>
<name>A0ABD1DSU4_CULPP</name>
<organism evidence="1 2">
    <name type="scientific">Culex pipiens pipiens</name>
    <name type="common">Northern house mosquito</name>
    <dbReference type="NCBI Taxonomy" id="38569"/>
    <lineage>
        <taxon>Eukaryota</taxon>
        <taxon>Metazoa</taxon>
        <taxon>Ecdysozoa</taxon>
        <taxon>Arthropoda</taxon>
        <taxon>Hexapoda</taxon>
        <taxon>Insecta</taxon>
        <taxon>Pterygota</taxon>
        <taxon>Neoptera</taxon>
        <taxon>Endopterygota</taxon>
        <taxon>Diptera</taxon>
        <taxon>Nematocera</taxon>
        <taxon>Culicoidea</taxon>
        <taxon>Culicidae</taxon>
        <taxon>Culicinae</taxon>
        <taxon>Culicini</taxon>
        <taxon>Culex</taxon>
        <taxon>Culex</taxon>
    </lineage>
</organism>
<comment type="caution">
    <text evidence="1">The sequence shown here is derived from an EMBL/GenBank/DDBJ whole genome shotgun (WGS) entry which is preliminary data.</text>
</comment>